<dbReference type="Proteomes" id="UP001231518">
    <property type="component" value="Chromosome 14"/>
</dbReference>
<evidence type="ECO:0008006" key="4">
    <source>
        <dbReference type="Google" id="ProtNLM"/>
    </source>
</evidence>
<evidence type="ECO:0000313" key="2">
    <source>
        <dbReference type="EMBL" id="KAJ8716574.1"/>
    </source>
</evidence>
<feature type="signal peptide" evidence="1">
    <location>
        <begin position="1"/>
        <end position="17"/>
    </location>
</feature>
<name>A0AAD8DQM8_MYTSE</name>
<organism evidence="2 3">
    <name type="scientific">Mythimna separata</name>
    <name type="common">Oriental armyworm</name>
    <name type="synonym">Pseudaletia separata</name>
    <dbReference type="NCBI Taxonomy" id="271217"/>
    <lineage>
        <taxon>Eukaryota</taxon>
        <taxon>Metazoa</taxon>
        <taxon>Ecdysozoa</taxon>
        <taxon>Arthropoda</taxon>
        <taxon>Hexapoda</taxon>
        <taxon>Insecta</taxon>
        <taxon>Pterygota</taxon>
        <taxon>Neoptera</taxon>
        <taxon>Endopterygota</taxon>
        <taxon>Lepidoptera</taxon>
        <taxon>Glossata</taxon>
        <taxon>Ditrysia</taxon>
        <taxon>Noctuoidea</taxon>
        <taxon>Noctuidae</taxon>
        <taxon>Noctuinae</taxon>
        <taxon>Hadenini</taxon>
        <taxon>Mythimna</taxon>
    </lineage>
</organism>
<proteinExistence type="predicted"/>
<keyword evidence="1" id="KW-0732">Signal</keyword>
<dbReference type="AlphaFoldDB" id="A0AAD8DQM8"/>
<feature type="chain" id="PRO_5042228569" description="Cuticle protein 64-like" evidence="1">
    <location>
        <begin position="18"/>
        <end position="160"/>
    </location>
</feature>
<comment type="caution">
    <text evidence="2">The sequence shown here is derived from an EMBL/GenBank/DDBJ whole genome shotgun (WGS) entry which is preliminary data.</text>
</comment>
<dbReference type="EMBL" id="JARGEI010000017">
    <property type="protein sequence ID" value="KAJ8716574.1"/>
    <property type="molecule type" value="Genomic_DNA"/>
</dbReference>
<gene>
    <name evidence="2" type="ORF">PYW07_003201</name>
</gene>
<protein>
    <recommendedName>
        <fullName evidence="4">Cuticle protein 64-like</fullName>
    </recommendedName>
</protein>
<keyword evidence="3" id="KW-1185">Reference proteome</keyword>
<sequence length="160" mass="16113">MIAKFTAVLCFVALANASGWIGSGLGYSSGYGAGLGYASGIGYGHGYSGYVAPAYSAPIVKTVVAAPIVTKAVIPAVSYAPAISTVSRYQVHSSPIVKSYVAPAVSYVAAAPLAVSYGHGYGGYSNLGYSGHGAISTGYGYGSGYGYGDSHGYGSKYSVW</sequence>
<evidence type="ECO:0000313" key="3">
    <source>
        <dbReference type="Proteomes" id="UP001231518"/>
    </source>
</evidence>
<reference evidence="2" key="1">
    <citation type="submission" date="2023-03" db="EMBL/GenBank/DDBJ databases">
        <title>Chromosome-level genomes of two armyworms, Mythimna separata and Mythimna loreyi, provide insights into the biosynthesis and reception of sex pheromones.</title>
        <authorList>
            <person name="Zhao H."/>
        </authorList>
    </citation>
    <scope>NUCLEOTIDE SEQUENCE</scope>
    <source>
        <strain evidence="2">BeijingLab</strain>
        <tissue evidence="2">Pupa</tissue>
    </source>
</reference>
<evidence type="ECO:0000256" key="1">
    <source>
        <dbReference type="SAM" id="SignalP"/>
    </source>
</evidence>
<accession>A0AAD8DQM8</accession>